<dbReference type="GO" id="GO:0008097">
    <property type="term" value="F:5S rRNA binding"/>
    <property type="evidence" value="ECO:0007669"/>
    <property type="project" value="TreeGrafter"/>
</dbReference>
<evidence type="ECO:0000256" key="1">
    <source>
        <dbReference type="ARBA" id="ARBA00007116"/>
    </source>
</evidence>
<evidence type="ECO:0000256" key="4">
    <source>
        <dbReference type="ARBA" id="ARBA00022980"/>
    </source>
</evidence>
<accession>A0A1M6NGH8</accession>
<dbReference type="HAMAP" id="MF_01337_B">
    <property type="entry name" value="Ribosomal_uL18_B"/>
    <property type="match status" value="1"/>
</dbReference>
<keyword evidence="3 7" id="KW-0694">RNA-binding</keyword>
<dbReference type="InterPro" id="IPR057268">
    <property type="entry name" value="Ribosomal_L18"/>
</dbReference>
<gene>
    <name evidence="7" type="primary">rplR</name>
    <name evidence="8" type="ORF">SAMN05444280_14224</name>
</gene>
<dbReference type="PANTHER" id="PTHR12899:SF3">
    <property type="entry name" value="LARGE RIBOSOMAL SUBUNIT PROTEIN UL18M"/>
    <property type="match status" value="1"/>
</dbReference>
<dbReference type="SUPFAM" id="SSF53137">
    <property type="entry name" value="Translational machinery components"/>
    <property type="match status" value="1"/>
</dbReference>
<name>A0A1M6NGH8_9BACT</name>
<dbReference type="Gene3D" id="3.30.420.100">
    <property type="match status" value="1"/>
</dbReference>
<dbReference type="OrthoDB" id="9810939at2"/>
<dbReference type="FunFam" id="3.30.420.100:FF:000003">
    <property type="entry name" value="50S ribosomal protein L18"/>
    <property type="match status" value="1"/>
</dbReference>
<keyword evidence="2 7" id="KW-0699">rRNA-binding</keyword>
<evidence type="ECO:0000256" key="7">
    <source>
        <dbReference type="HAMAP-Rule" id="MF_01337"/>
    </source>
</evidence>
<dbReference type="InterPro" id="IPR005484">
    <property type="entry name" value="Ribosomal_uL18_bac/plant/anim"/>
</dbReference>
<dbReference type="EMBL" id="FQZE01000042">
    <property type="protein sequence ID" value="SHJ94704.1"/>
    <property type="molecule type" value="Genomic_DNA"/>
</dbReference>
<sequence>MALTKTKRRNRIKSRVKKVISGTAERPRLSVFRSNKQIYAQLVDDVNATTLVAAGSTEKEIVSEEGNKSEKAAMVGKLIAKKAKDAGFEKVVFDRSGYLYHGRVKQLADAAREGGLKF</sequence>
<comment type="subunit">
    <text evidence="7">Part of the 50S ribosomal subunit; part of the 5S rRNA/L5/L18/L25 subcomplex. Contacts the 5S and 23S rRNAs.</text>
</comment>
<evidence type="ECO:0000256" key="6">
    <source>
        <dbReference type="ARBA" id="ARBA00035197"/>
    </source>
</evidence>
<dbReference type="PANTHER" id="PTHR12899">
    <property type="entry name" value="39S RIBOSOMAL PROTEIN L18, MITOCHONDRIAL"/>
    <property type="match status" value="1"/>
</dbReference>
<keyword evidence="9" id="KW-1185">Reference proteome</keyword>
<dbReference type="GO" id="GO:0022625">
    <property type="term" value="C:cytosolic large ribosomal subunit"/>
    <property type="evidence" value="ECO:0007669"/>
    <property type="project" value="TreeGrafter"/>
</dbReference>
<organism evidence="8 9">
    <name type="scientific">Tangfeifania diversioriginum</name>
    <dbReference type="NCBI Taxonomy" id="1168035"/>
    <lineage>
        <taxon>Bacteria</taxon>
        <taxon>Pseudomonadati</taxon>
        <taxon>Bacteroidota</taxon>
        <taxon>Bacteroidia</taxon>
        <taxon>Marinilabiliales</taxon>
        <taxon>Prolixibacteraceae</taxon>
        <taxon>Tangfeifania</taxon>
    </lineage>
</organism>
<dbReference type="AlphaFoldDB" id="A0A1M6NGH8"/>
<evidence type="ECO:0000256" key="5">
    <source>
        <dbReference type="ARBA" id="ARBA00023274"/>
    </source>
</evidence>
<dbReference type="Pfam" id="PF00861">
    <property type="entry name" value="Ribosomal_L18p"/>
    <property type="match status" value="1"/>
</dbReference>
<reference evidence="8 9" key="1">
    <citation type="submission" date="2016-11" db="EMBL/GenBank/DDBJ databases">
        <authorList>
            <person name="Jaros S."/>
            <person name="Januszkiewicz K."/>
            <person name="Wedrychowicz H."/>
        </authorList>
    </citation>
    <scope>NUCLEOTIDE SEQUENCE [LARGE SCALE GENOMIC DNA]</scope>
    <source>
        <strain evidence="8 9">DSM 27063</strain>
    </source>
</reference>
<evidence type="ECO:0000313" key="9">
    <source>
        <dbReference type="Proteomes" id="UP000184050"/>
    </source>
</evidence>
<evidence type="ECO:0000313" key="8">
    <source>
        <dbReference type="EMBL" id="SHJ94704.1"/>
    </source>
</evidence>
<keyword evidence="5 7" id="KW-0687">Ribonucleoprotein</keyword>
<evidence type="ECO:0000256" key="3">
    <source>
        <dbReference type="ARBA" id="ARBA00022884"/>
    </source>
</evidence>
<dbReference type="NCBIfam" id="TIGR00060">
    <property type="entry name" value="L18_bact"/>
    <property type="match status" value="1"/>
</dbReference>
<dbReference type="GO" id="GO:0006412">
    <property type="term" value="P:translation"/>
    <property type="evidence" value="ECO:0007669"/>
    <property type="project" value="UniProtKB-UniRule"/>
</dbReference>
<dbReference type="Proteomes" id="UP000184050">
    <property type="component" value="Unassembled WGS sequence"/>
</dbReference>
<dbReference type="InterPro" id="IPR004389">
    <property type="entry name" value="Ribosomal_uL18_bac-type"/>
</dbReference>
<dbReference type="CDD" id="cd00432">
    <property type="entry name" value="Ribosomal_L18_L5e"/>
    <property type="match status" value="1"/>
</dbReference>
<dbReference type="GO" id="GO:0003735">
    <property type="term" value="F:structural constituent of ribosome"/>
    <property type="evidence" value="ECO:0007669"/>
    <property type="project" value="InterPro"/>
</dbReference>
<evidence type="ECO:0000256" key="2">
    <source>
        <dbReference type="ARBA" id="ARBA00022730"/>
    </source>
</evidence>
<dbReference type="STRING" id="1168035.SAMN05444280_14224"/>
<comment type="similarity">
    <text evidence="1 7">Belongs to the universal ribosomal protein uL18 family.</text>
</comment>
<comment type="function">
    <text evidence="7">This is one of the proteins that bind and probably mediate the attachment of the 5S RNA into the large ribosomal subunit, where it forms part of the central protuberance.</text>
</comment>
<proteinExistence type="inferred from homology"/>
<protein>
    <recommendedName>
        <fullName evidence="6 7">Large ribosomal subunit protein uL18</fullName>
    </recommendedName>
</protein>
<dbReference type="RefSeq" id="WP_073173474.1">
    <property type="nucleotide sequence ID" value="NZ_FQZE01000042.1"/>
</dbReference>
<keyword evidence="4 7" id="KW-0689">Ribosomal protein</keyword>